<dbReference type="Pfam" id="PF00440">
    <property type="entry name" value="TetR_N"/>
    <property type="match status" value="1"/>
</dbReference>
<dbReference type="InterPro" id="IPR003012">
    <property type="entry name" value="Tet_transcr_reg_TetR"/>
</dbReference>
<sequence>MCALLVGRGGKVRICVVVKAFSGAIGREYDVRRTEEEEMGRKPAITRDAVATAALDLIDRDGMAGFSLERTASALGVRAPSLYNHFADKTEILGEVARVVVLETPRVPDPAPGQWRSWLIAECLEFRNTLMRHPNAVPVVVTWFPEPLLHKLYAQYSTLLGDHGVPASDHLFLLEATHRMTIGSAMCAATGRPALVELPSGNPTERVATAPPDADSALFERMLVTFLAGFDEHP</sequence>
<evidence type="ECO:0000256" key="1">
    <source>
        <dbReference type="ARBA" id="ARBA00023125"/>
    </source>
</evidence>
<evidence type="ECO:0000313" key="5">
    <source>
        <dbReference type="Proteomes" id="UP001275440"/>
    </source>
</evidence>
<dbReference type="Proteomes" id="UP001275440">
    <property type="component" value="Unassembled WGS sequence"/>
</dbReference>
<name>A0ABU3WQG1_9NOCA</name>
<protein>
    <submittedName>
        <fullName evidence="4">TetR family transcriptional regulator</fullName>
    </submittedName>
</protein>
<dbReference type="PRINTS" id="PR00400">
    <property type="entry name" value="TETREPRESSOR"/>
</dbReference>
<dbReference type="SUPFAM" id="SSF46689">
    <property type="entry name" value="Homeodomain-like"/>
    <property type="match status" value="1"/>
</dbReference>
<reference evidence="4 5" key="1">
    <citation type="submission" date="2019-10" db="EMBL/GenBank/DDBJ databases">
        <title>Draft Genome Assembly of Rhodococcus zopfii DSM44189.</title>
        <authorList>
            <person name="Sutton J.M."/>
            <person name="Akob D.M."/>
            <person name="Bushman T.J."/>
        </authorList>
    </citation>
    <scope>NUCLEOTIDE SEQUENCE [LARGE SCALE GENOMIC DNA]</scope>
    <source>
        <strain evidence="4 5">DSM 44189</strain>
    </source>
</reference>
<dbReference type="InterPro" id="IPR009057">
    <property type="entry name" value="Homeodomain-like_sf"/>
</dbReference>
<dbReference type="PROSITE" id="PS50977">
    <property type="entry name" value="HTH_TETR_2"/>
    <property type="match status" value="1"/>
</dbReference>
<gene>
    <name evidence="4" type="ORF">F8M49_14435</name>
</gene>
<accession>A0ABU3WQG1</accession>
<feature type="domain" description="HTH tetR-type" evidence="3">
    <location>
        <begin position="44"/>
        <end position="104"/>
    </location>
</feature>
<keyword evidence="1 2" id="KW-0238">DNA-binding</keyword>
<organism evidence="4 5">
    <name type="scientific">Rhodococcus zopfii</name>
    <dbReference type="NCBI Taxonomy" id="43772"/>
    <lineage>
        <taxon>Bacteria</taxon>
        <taxon>Bacillati</taxon>
        <taxon>Actinomycetota</taxon>
        <taxon>Actinomycetes</taxon>
        <taxon>Mycobacteriales</taxon>
        <taxon>Nocardiaceae</taxon>
        <taxon>Rhodococcus</taxon>
    </lineage>
</organism>
<evidence type="ECO:0000313" key="4">
    <source>
        <dbReference type="EMBL" id="MDV2476244.1"/>
    </source>
</evidence>
<keyword evidence="5" id="KW-1185">Reference proteome</keyword>
<evidence type="ECO:0000256" key="2">
    <source>
        <dbReference type="PROSITE-ProRule" id="PRU00335"/>
    </source>
</evidence>
<comment type="caution">
    <text evidence="4">The sequence shown here is derived from an EMBL/GenBank/DDBJ whole genome shotgun (WGS) entry which is preliminary data.</text>
</comment>
<dbReference type="SUPFAM" id="SSF48498">
    <property type="entry name" value="Tetracyclin repressor-like, C-terminal domain"/>
    <property type="match status" value="1"/>
</dbReference>
<feature type="DNA-binding region" description="H-T-H motif" evidence="2">
    <location>
        <begin position="67"/>
        <end position="86"/>
    </location>
</feature>
<dbReference type="EMBL" id="WBMO01000001">
    <property type="protein sequence ID" value="MDV2476244.1"/>
    <property type="molecule type" value="Genomic_DNA"/>
</dbReference>
<proteinExistence type="predicted"/>
<dbReference type="InterPro" id="IPR036271">
    <property type="entry name" value="Tet_transcr_reg_TetR-rel_C_sf"/>
</dbReference>
<dbReference type="Gene3D" id="1.10.357.10">
    <property type="entry name" value="Tetracycline Repressor, domain 2"/>
    <property type="match status" value="1"/>
</dbReference>
<evidence type="ECO:0000259" key="3">
    <source>
        <dbReference type="PROSITE" id="PS50977"/>
    </source>
</evidence>
<dbReference type="InterPro" id="IPR001647">
    <property type="entry name" value="HTH_TetR"/>
</dbReference>